<organism evidence="3 4">
    <name type="scientific">Splendidivirga corallicola</name>
    <dbReference type="NCBI Taxonomy" id="3051826"/>
    <lineage>
        <taxon>Bacteria</taxon>
        <taxon>Pseudomonadati</taxon>
        <taxon>Bacteroidota</taxon>
        <taxon>Cytophagia</taxon>
        <taxon>Cytophagales</taxon>
        <taxon>Splendidivirgaceae</taxon>
        <taxon>Splendidivirga</taxon>
    </lineage>
</organism>
<reference evidence="3" key="1">
    <citation type="submission" date="2023-06" db="EMBL/GenBank/DDBJ databases">
        <title>Genomic of Parafulvivirga corallium.</title>
        <authorList>
            <person name="Wang G."/>
        </authorList>
    </citation>
    <scope>NUCLEOTIDE SEQUENCE</scope>
    <source>
        <strain evidence="3">BMA10</strain>
    </source>
</reference>
<proteinExistence type="predicted"/>
<protein>
    <submittedName>
        <fullName evidence="3">Heparan-alpha-glucosaminide N-acetyltransferase domain-containing protein</fullName>
    </submittedName>
</protein>
<feature type="transmembrane region" description="Helical" evidence="1">
    <location>
        <begin position="228"/>
        <end position="247"/>
    </location>
</feature>
<feature type="transmembrane region" description="Helical" evidence="1">
    <location>
        <begin position="111"/>
        <end position="130"/>
    </location>
</feature>
<dbReference type="Pfam" id="PF07786">
    <property type="entry name" value="HGSNAT_cat"/>
    <property type="match status" value="1"/>
</dbReference>
<feature type="transmembrane region" description="Helical" evidence="1">
    <location>
        <begin position="142"/>
        <end position="161"/>
    </location>
</feature>
<dbReference type="RefSeq" id="WP_346751324.1">
    <property type="nucleotide sequence ID" value="NZ_JAUJEA010000002.1"/>
</dbReference>
<name>A0ABT8KLI7_9BACT</name>
<dbReference type="EMBL" id="JAUJEA010000002">
    <property type="protein sequence ID" value="MDN5201298.1"/>
    <property type="molecule type" value="Genomic_DNA"/>
</dbReference>
<feature type="transmembrane region" description="Helical" evidence="1">
    <location>
        <begin position="12"/>
        <end position="30"/>
    </location>
</feature>
<feature type="domain" description="Heparan-alpha-glucosaminide N-acetyltransferase catalytic" evidence="2">
    <location>
        <begin position="6"/>
        <end position="153"/>
    </location>
</feature>
<evidence type="ECO:0000256" key="1">
    <source>
        <dbReference type="SAM" id="Phobius"/>
    </source>
</evidence>
<feature type="transmembrane region" description="Helical" evidence="1">
    <location>
        <begin position="290"/>
        <end position="314"/>
    </location>
</feature>
<feature type="transmembrane region" description="Helical" evidence="1">
    <location>
        <begin position="259"/>
        <end position="278"/>
    </location>
</feature>
<keyword evidence="1" id="KW-1133">Transmembrane helix</keyword>
<comment type="caution">
    <text evidence="3">The sequence shown here is derived from an EMBL/GenBank/DDBJ whole genome shotgun (WGS) entry which is preliminary data.</text>
</comment>
<keyword evidence="1" id="KW-0472">Membrane</keyword>
<feature type="transmembrane region" description="Helical" evidence="1">
    <location>
        <begin position="50"/>
        <end position="68"/>
    </location>
</feature>
<feature type="transmembrane region" description="Helical" evidence="1">
    <location>
        <begin position="344"/>
        <end position="363"/>
    </location>
</feature>
<dbReference type="PANTHER" id="PTHR31061">
    <property type="entry name" value="LD22376P"/>
    <property type="match status" value="1"/>
</dbReference>
<evidence type="ECO:0000259" key="2">
    <source>
        <dbReference type="Pfam" id="PF07786"/>
    </source>
</evidence>
<feature type="transmembrane region" description="Helical" evidence="1">
    <location>
        <begin position="195"/>
        <end position="216"/>
    </location>
</feature>
<evidence type="ECO:0000313" key="3">
    <source>
        <dbReference type="EMBL" id="MDN5201298.1"/>
    </source>
</evidence>
<dbReference type="PANTHER" id="PTHR31061:SF24">
    <property type="entry name" value="LD22376P"/>
    <property type="match status" value="1"/>
</dbReference>
<evidence type="ECO:0000313" key="4">
    <source>
        <dbReference type="Proteomes" id="UP001172082"/>
    </source>
</evidence>
<keyword evidence="1" id="KW-0812">Transmembrane</keyword>
<dbReference type="InterPro" id="IPR012429">
    <property type="entry name" value="HGSNAT_cat"/>
</dbReference>
<feature type="transmembrane region" description="Helical" evidence="1">
    <location>
        <begin position="89"/>
        <end position="105"/>
    </location>
</feature>
<accession>A0ABT8KLI7</accession>
<gene>
    <name evidence="3" type="ORF">QQ008_07995</name>
</gene>
<dbReference type="Proteomes" id="UP001172082">
    <property type="component" value="Unassembled WGS sequence"/>
</dbReference>
<keyword evidence="4" id="KW-1185">Reference proteome</keyword>
<sequence length="371" mass="41869">MTQSKRLISLDVFRGATIAAMILVNNPGSWSTVYPPLLHAKWHGCTPTDLVFPFFLFIVGISISLAYTKRKESGEATNKLIQKIVWRSLKIFLLGLFLSGFPFFNFETIRIPGVLQRISVVFLICSLLFLKTNWRTQAILGAFLLVLYNFLMTVVPVPGIGQPNLNPETNLGAWLDNLLLSGHLWSQTKVWDPEGLLSTIPAIVTGITGLLTGKLFLDHDKSPQEKVIWMFVAGCFGIFLGMVWGIYFPINKALWTSSYVMYTSGIGLLIFALCYWFIDILDKRSWINPFVIYGSNAITVYVLSGVIAKSLYLIKWETSDGIITLQGWTYNTLFLSWLPPYNASLGYAILNVLLLLGVAWILYRKRIFIKV</sequence>